<dbReference type="AlphaFoldDB" id="A0A812IWW3"/>
<organism evidence="2 3">
    <name type="scientific">Symbiodinium necroappetens</name>
    <dbReference type="NCBI Taxonomy" id="1628268"/>
    <lineage>
        <taxon>Eukaryota</taxon>
        <taxon>Sar</taxon>
        <taxon>Alveolata</taxon>
        <taxon>Dinophyceae</taxon>
        <taxon>Suessiales</taxon>
        <taxon>Symbiodiniaceae</taxon>
        <taxon>Symbiodinium</taxon>
    </lineage>
</organism>
<reference evidence="2" key="1">
    <citation type="submission" date="2021-02" db="EMBL/GenBank/DDBJ databases">
        <authorList>
            <person name="Dougan E. K."/>
            <person name="Rhodes N."/>
            <person name="Thang M."/>
            <person name="Chan C."/>
        </authorList>
    </citation>
    <scope>NUCLEOTIDE SEQUENCE</scope>
</reference>
<gene>
    <name evidence="2" type="ORF">SNEC2469_LOCUS876</name>
</gene>
<dbReference type="Proteomes" id="UP000601435">
    <property type="component" value="Unassembled WGS sequence"/>
</dbReference>
<evidence type="ECO:0000313" key="2">
    <source>
        <dbReference type="EMBL" id="CAE7185372.1"/>
    </source>
</evidence>
<accession>A0A812IWW3</accession>
<dbReference type="OrthoDB" id="447073at2759"/>
<keyword evidence="3" id="KW-1185">Reference proteome</keyword>
<feature type="region of interest" description="Disordered" evidence="1">
    <location>
        <begin position="289"/>
        <end position="332"/>
    </location>
</feature>
<evidence type="ECO:0000256" key="1">
    <source>
        <dbReference type="SAM" id="MobiDB-lite"/>
    </source>
</evidence>
<feature type="region of interest" description="Disordered" evidence="1">
    <location>
        <begin position="851"/>
        <end position="942"/>
    </location>
</feature>
<feature type="compositionally biased region" description="Basic and acidic residues" evidence="1">
    <location>
        <begin position="859"/>
        <end position="874"/>
    </location>
</feature>
<evidence type="ECO:0000313" key="3">
    <source>
        <dbReference type="Proteomes" id="UP000601435"/>
    </source>
</evidence>
<evidence type="ECO:0008006" key="4">
    <source>
        <dbReference type="Google" id="ProtNLM"/>
    </source>
</evidence>
<sequence>MMVAQTGVQPPQPRVEVKATMRLWSLGEAIDGAMAETTGIAYTTMEDSEELPGQMVTGTMAETTGITYTTVEDSKALPGQMVEIVPLGYMIRVIFIVGRIPLGVVQIPGYVLKDGKATMGGSKIMLHSLGGARGRALRTQRTWATQRVRKAWIAAEELSVARLSTNEGLAYYTSWISARFLDLEGKRYENIILNMIVCMADCAKWGVRYLKSVRLGFTSTAYSSMNRKNSTCLRVLETATTSTTSNMTNFAHMTDHTAETDEEDPFEGEDAVPEDVAEAFMTYQSAKERYRNQQRSRGMTGGSSGGDKAPKGDGQPGDRKPGEHRDADRETKLKAMKARSFCGGCGRKGHWHKDDVCPLNRGGDHAKGEASANVAMTTVLPADVFALKHVPNSLLGVADTACARTVAGTQWLQSYSNLLAEIGTRPVLQKECEAYRFGTGKVHYSSFYVVVTFRLGGYNIQVRTSIITGDIPLLLSKTVLGKLGMIYDVENGKADFRAINLKDYALTTTSSGHPAIPIVPVSLPADKMSDLQIEDLRLQTAEQYMSVCAVAHQGPQVPKYFGIFYEKKLDPSTRIMLSEDRLQRDVFVAWWEKANFDRDFWVETPNTWVRVHMVPRRALFNPSTWRTGSTVQRDMLTASIGSVRSTEGVCCKSGSWLEDVVDQWEFGQVVQPSHPLLWVGRTVFYKAPAPGPDLRAPDHGHGLRAMPAFLGAGEPRDEASTTGRSSASGRNSAPLLDGPRTPCHDQGPRRHLHGEVCEPENEGTQFAEARRAGGKGEGDGRGCAGPRDQREPTEVGADRSGDYRRHRDDHRTMEGLLVPGDSPVLRSVGPRRDNAVGQFVPRADHVREMVGDTDACEGEQDRDQGRGERVRGDSPELPDLDAIEGISEREPSEHPPHFNAIEGVSKRELGEHPPHSNVIEGVMGRSESIPHQGVHESRGQREYHPETLAEIQALETKLALLKDKARSTNV</sequence>
<feature type="compositionally biased region" description="Basic and acidic residues" evidence="1">
    <location>
        <begin position="768"/>
        <end position="780"/>
    </location>
</feature>
<name>A0A812IWW3_9DINO</name>
<feature type="compositionally biased region" description="Basic and acidic residues" evidence="1">
    <location>
        <begin position="308"/>
        <end position="332"/>
    </location>
</feature>
<protein>
    <recommendedName>
        <fullName evidence="4">CCHC-type domain-containing protein</fullName>
    </recommendedName>
</protein>
<proteinExistence type="predicted"/>
<feature type="compositionally biased region" description="Basic and acidic residues" evidence="1">
    <location>
        <begin position="904"/>
        <end position="914"/>
    </location>
</feature>
<feature type="compositionally biased region" description="Basic and acidic residues" evidence="1">
    <location>
        <begin position="886"/>
        <end position="896"/>
    </location>
</feature>
<feature type="region of interest" description="Disordered" evidence="1">
    <location>
        <begin position="695"/>
        <end position="808"/>
    </location>
</feature>
<dbReference type="EMBL" id="CAJNJA010005199">
    <property type="protein sequence ID" value="CAE7185372.1"/>
    <property type="molecule type" value="Genomic_DNA"/>
</dbReference>
<feature type="compositionally biased region" description="Polar residues" evidence="1">
    <location>
        <begin position="720"/>
        <end position="731"/>
    </location>
</feature>
<feature type="compositionally biased region" description="Basic and acidic residues" evidence="1">
    <location>
        <begin position="933"/>
        <end position="942"/>
    </location>
</feature>
<feature type="compositionally biased region" description="Basic and acidic residues" evidence="1">
    <location>
        <begin position="787"/>
        <end position="808"/>
    </location>
</feature>
<feature type="compositionally biased region" description="Basic and acidic residues" evidence="1">
    <location>
        <begin position="742"/>
        <end position="756"/>
    </location>
</feature>
<comment type="caution">
    <text evidence="2">The sequence shown here is derived from an EMBL/GenBank/DDBJ whole genome shotgun (WGS) entry which is preliminary data.</text>
</comment>